<dbReference type="InterPro" id="IPR036322">
    <property type="entry name" value="WD40_repeat_dom_sf"/>
</dbReference>
<feature type="compositionally biased region" description="Acidic residues" evidence="1">
    <location>
        <begin position="37"/>
        <end position="64"/>
    </location>
</feature>
<sequence>MATGGPPGNAPGSLFEQDLQPGPNEPPPALLLPGENPWDDDVDVDEDLEEEEEEEEEEDVDDENSFGMDPEAWQEMDWADLEEASGSEDDSLYDEEEWEQEDGMASPAAGSVDSSDPDEGPSVPKQPGELSNFLRLHSQHSYPCCTDVSHHQTADALAISPAPFPSYPGAQQLVTAKKAGLHVYELSSAAPHGNDTFRQGSKSLPPSDDAEGMPDSTGMAEPGRPAAAACAGGNAELASNTLRLTSEHQKLSFEPYTVACSPDGRFIAAGGSLSLMAIFRVSPESADVGEVQKLQCIALLQPALDPGRPSTVAADGTLRVSDLDHSFINSLRFGCVAGKQRLLAATQEGSIHIFDIPDANKPVLTASDFTSTALGSSHVGAKHEAHPTQVFEATVGWSQPVDWTGPGRHVERGTELHTLAWGQARDEWYPINCAAPSPDGSMVAAVGDRPEVTLLEASQGWALQIPTSSVPHPNHIPFPPLTHAKLAKDKGSQYCVWHPDSVRLAVSSDTLRAVVVFNALTRQALVRLEHLRRPCLALAFPSSPCLAAAPILVFAEEARNVYIADLTKRQSQWAIQKVELPQGKRRGHGDGPFGIRRKSLRRVNGIVVTPQGQLIIAMPDKVEIRQLLLEWSPSAHASGFPASFRAAVKTTLLVASQAGRRNASDGARTGMWSLPEGVLQHIIGLAAFPLGSWMHHKPGRPWCTSLPNEYQLNGPVTSNQEQA</sequence>
<gene>
    <name evidence="2" type="ORF">WJX84_002745</name>
</gene>
<evidence type="ECO:0000313" key="2">
    <source>
        <dbReference type="EMBL" id="KAK9868982.1"/>
    </source>
</evidence>
<dbReference type="CDD" id="cd21393">
    <property type="entry name" value="sm_acid_XPC-like"/>
    <property type="match status" value="1"/>
</dbReference>
<feature type="compositionally biased region" description="Acidic residues" evidence="1">
    <location>
        <begin position="72"/>
        <end position="102"/>
    </location>
</feature>
<name>A0AAW1TLP8_9CHLO</name>
<comment type="caution">
    <text evidence="2">The sequence shown here is derived from an EMBL/GenBank/DDBJ whole genome shotgun (WGS) entry which is preliminary data.</text>
</comment>
<feature type="region of interest" description="Disordered" evidence="1">
    <location>
        <begin position="190"/>
        <end position="227"/>
    </location>
</feature>
<dbReference type="InterPro" id="IPR015943">
    <property type="entry name" value="WD40/YVTN_repeat-like_dom_sf"/>
</dbReference>
<dbReference type="Gene3D" id="2.130.10.10">
    <property type="entry name" value="YVTN repeat-like/Quinoprotein amine dehydrogenase"/>
    <property type="match status" value="2"/>
</dbReference>
<dbReference type="Proteomes" id="UP001485043">
    <property type="component" value="Unassembled WGS sequence"/>
</dbReference>
<reference evidence="2 3" key="1">
    <citation type="journal article" date="2024" name="Nat. Commun.">
        <title>Phylogenomics reveals the evolutionary origins of lichenization in chlorophyte algae.</title>
        <authorList>
            <person name="Puginier C."/>
            <person name="Libourel C."/>
            <person name="Otte J."/>
            <person name="Skaloud P."/>
            <person name="Haon M."/>
            <person name="Grisel S."/>
            <person name="Petersen M."/>
            <person name="Berrin J.G."/>
            <person name="Delaux P.M."/>
            <person name="Dal Grande F."/>
            <person name="Keller J."/>
        </authorList>
    </citation>
    <scope>NUCLEOTIDE SEQUENCE [LARGE SCALE GENOMIC DNA]</scope>
    <source>
        <strain evidence="2 3">SAG 2523</strain>
    </source>
</reference>
<feature type="compositionally biased region" description="Low complexity" evidence="1">
    <location>
        <begin position="218"/>
        <end position="227"/>
    </location>
</feature>
<organism evidence="2 3">
    <name type="scientific">Apatococcus fuscideae</name>
    <dbReference type="NCBI Taxonomy" id="2026836"/>
    <lineage>
        <taxon>Eukaryota</taxon>
        <taxon>Viridiplantae</taxon>
        <taxon>Chlorophyta</taxon>
        <taxon>core chlorophytes</taxon>
        <taxon>Trebouxiophyceae</taxon>
        <taxon>Chlorellales</taxon>
        <taxon>Chlorellaceae</taxon>
        <taxon>Apatococcus</taxon>
    </lineage>
</organism>
<dbReference type="EMBL" id="JALJOV010000003">
    <property type="protein sequence ID" value="KAK9868982.1"/>
    <property type="molecule type" value="Genomic_DNA"/>
</dbReference>
<evidence type="ECO:0000256" key="1">
    <source>
        <dbReference type="SAM" id="MobiDB-lite"/>
    </source>
</evidence>
<evidence type="ECO:0000313" key="3">
    <source>
        <dbReference type="Proteomes" id="UP001485043"/>
    </source>
</evidence>
<keyword evidence="3" id="KW-1185">Reference proteome</keyword>
<dbReference type="PANTHER" id="PTHR43991">
    <property type="entry name" value="WD REPEAT PROTEIN (AFU_ORTHOLOGUE AFUA_8G05640)-RELATED"/>
    <property type="match status" value="1"/>
</dbReference>
<dbReference type="AlphaFoldDB" id="A0AAW1TLP8"/>
<dbReference type="SUPFAM" id="SSF50978">
    <property type="entry name" value="WD40 repeat-like"/>
    <property type="match status" value="1"/>
</dbReference>
<proteinExistence type="predicted"/>
<feature type="region of interest" description="Disordered" evidence="1">
    <location>
        <begin position="1"/>
        <end position="129"/>
    </location>
</feature>
<accession>A0AAW1TLP8</accession>
<protein>
    <submittedName>
        <fullName evidence="2">Uncharacterized protein</fullName>
    </submittedName>
</protein>